<proteinExistence type="predicted"/>
<organism evidence="2 3">
    <name type="scientific">Neorhodopirellula pilleata</name>
    <dbReference type="NCBI Taxonomy" id="2714738"/>
    <lineage>
        <taxon>Bacteria</taxon>
        <taxon>Pseudomonadati</taxon>
        <taxon>Planctomycetota</taxon>
        <taxon>Planctomycetia</taxon>
        <taxon>Pirellulales</taxon>
        <taxon>Pirellulaceae</taxon>
        <taxon>Neorhodopirellula</taxon>
    </lineage>
</organism>
<keyword evidence="3" id="KW-1185">Reference proteome</keyword>
<evidence type="ECO:0000256" key="1">
    <source>
        <dbReference type="SAM" id="Phobius"/>
    </source>
</evidence>
<evidence type="ECO:0000313" key="3">
    <source>
        <dbReference type="Proteomes" id="UP000316213"/>
    </source>
</evidence>
<reference evidence="2 3" key="1">
    <citation type="submission" date="2019-02" db="EMBL/GenBank/DDBJ databases">
        <title>Deep-cultivation of Planctomycetes and their phenomic and genomic characterization uncovers novel biology.</title>
        <authorList>
            <person name="Wiegand S."/>
            <person name="Jogler M."/>
            <person name="Boedeker C."/>
            <person name="Pinto D."/>
            <person name="Vollmers J."/>
            <person name="Rivas-Marin E."/>
            <person name="Kohn T."/>
            <person name="Peeters S.H."/>
            <person name="Heuer A."/>
            <person name="Rast P."/>
            <person name="Oberbeckmann S."/>
            <person name="Bunk B."/>
            <person name="Jeske O."/>
            <person name="Meyerdierks A."/>
            <person name="Storesund J.E."/>
            <person name="Kallscheuer N."/>
            <person name="Luecker S."/>
            <person name="Lage O.M."/>
            <person name="Pohl T."/>
            <person name="Merkel B.J."/>
            <person name="Hornburger P."/>
            <person name="Mueller R.-W."/>
            <person name="Bruemmer F."/>
            <person name="Labrenz M."/>
            <person name="Spormann A.M."/>
            <person name="Op Den Camp H."/>
            <person name="Overmann J."/>
            <person name="Amann R."/>
            <person name="Jetten M.S.M."/>
            <person name="Mascher T."/>
            <person name="Medema M.H."/>
            <person name="Devos D.P."/>
            <person name="Kaster A.-K."/>
            <person name="Ovreas L."/>
            <person name="Rohde M."/>
            <person name="Galperin M.Y."/>
            <person name="Jogler C."/>
        </authorList>
    </citation>
    <scope>NUCLEOTIDE SEQUENCE [LARGE SCALE GENOMIC DNA]</scope>
    <source>
        <strain evidence="2 3">Pla100</strain>
    </source>
</reference>
<comment type="caution">
    <text evidence="2">The sequence shown here is derived from an EMBL/GenBank/DDBJ whole genome shotgun (WGS) entry which is preliminary data.</text>
</comment>
<dbReference type="OrthoDB" id="283288at2"/>
<keyword evidence="1" id="KW-0812">Transmembrane</keyword>
<dbReference type="Proteomes" id="UP000316213">
    <property type="component" value="Unassembled WGS sequence"/>
</dbReference>
<evidence type="ECO:0008006" key="4">
    <source>
        <dbReference type="Google" id="ProtNLM"/>
    </source>
</evidence>
<gene>
    <name evidence="2" type="ORF">Pla100_10120</name>
</gene>
<dbReference type="AlphaFoldDB" id="A0A5C6AYL5"/>
<evidence type="ECO:0000313" key="2">
    <source>
        <dbReference type="EMBL" id="TWU04076.1"/>
    </source>
</evidence>
<keyword evidence="1" id="KW-1133">Transmembrane helix</keyword>
<protein>
    <recommendedName>
        <fullName evidence="4">AhpC/TSA family protein</fullName>
    </recommendedName>
</protein>
<dbReference type="RefSeq" id="WP_146576463.1">
    <property type="nucleotide sequence ID" value="NZ_SJPM01000001.1"/>
</dbReference>
<sequence>MDRFAVTSIFQRVFFSTWVAGLLLVCASLMVGHWVTLPHPRAGEIVPRTVGWATPSDSEKQVFAFHFLYGDCPCSRRVLKHVLSRQPIPGAIERIVLIGQDQQGQADAIGLGFEVDVVTPAQLKELYGVESAPLLVVSDGSGTIRYSGGYTSRKQGLDIQDQTIIQKTIADQDVEGLPLYGCAVSKSLRAIVDPLNLKEF</sequence>
<keyword evidence="1" id="KW-0472">Membrane</keyword>
<name>A0A5C6AYL5_9BACT</name>
<feature type="transmembrane region" description="Helical" evidence="1">
    <location>
        <begin position="12"/>
        <end position="35"/>
    </location>
</feature>
<accession>A0A5C6AYL5</accession>
<dbReference type="EMBL" id="SJPM01000001">
    <property type="protein sequence ID" value="TWU04076.1"/>
    <property type="molecule type" value="Genomic_DNA"/>
</dbReference>